<evidence type="ECO:0000256" key="3">
    <source>
        <dbReference type="ARBA" id="ARBA00022692"/>
    </source>
</evidence>
<feature type="region of interest" description="Disordered" evidence="9">
    <location>
        <begin position="1"/>
        <end position="22"/>
    </location>
</feature>
<sequence>MSTQHARNFQNHETWKEHQQTKQPNIVRKRVAVQKRWITRGEKFLYSLFAFGLLLGLAYMVYFSSHIDQLNRNIQTMNTEISQQTSLNQNLSYEVKELSQPDRIIANAKKHGLEIQNAKVKQASEVAE</sequence>
<keyword evidence="6 7" id="KW-0131">Cell cycle</keyword>
<feature type="transmembrane region" description="Helical" evidence="7">
    <location>
        <begin position="44"/>
        <end position="63"/>
    </location>
</feature>
<proteinExistence type="inferred from homology"/>
<evidence type="ECO:0000256" key="9">
    <source>
        <dbReference type="SAM" id="MobiDB-lite"/>
    </source>
</evidence>
<dbReference type="AlphaFoldDB" id="A0A317L553"/>
<keyword evidence="5 7" id="KW-0472">Membrane</keyword>
<evidence type="ECO:0000256" key="6">
    <source>
        <dbReference type="ARBA" id="ARBA00023306"/>
    </source>
</evidence>
<evidence type="ECO:0000256" key="4">
    <source>
        <dbReference type="ARBA" id="ARBA00022989"/>
    </source>
</evidence>
<protein>
    <recommendedName>
        <fullName evidence="7 8">Cell division protein FtsL</fullName>
    </recommendedName>
</protein>
<comment type="caution">
    <text evidence="10">The sequence shown here is derived from an EMBL/GenBank/DDBJ whole genome shotgun (WGS) entry which is preliminary data.</text>
</comment>
<comment type="function">
    <text evidence="7">Essential cell division protein.</text>
</comment>
<keyword evidence="3 7" id="KW-0812">Transmembrane</keyword>
<comment type="subcellular location">
    <subcellularLocation>
        <location evidence="7">Cell membrane</location>
        <topology evidence="7">Single-pass type II membrane protein</topology>
    </subcellularLocation>
    <text evidence="7">Localizes to the division septum where it forms a ring structure.</text>
</comment>
<dbReference type="GO" id="GO:0043093">
    <property type="term" value="P:FtsZ-dependent cytokinesis"/>
    <property type="evidence" value="ECO:0007669"/>
    <property type="project" value="UniProtKB-UniRule"/>
</dbReference>
<evidence type="ECO:0000256" key="2">
    <source>
        <dbReference type="ARBA" id="ARBA00022618"/>
    </source>
</evidence>
<reference evidence="10 11" key="1">
    <citation type="submission" date="2018-05" db="EMBL/GenBank/DDBJ databases">
        <title>Genomic analysis of Gracilibacillus dipsosauri DD1 reveals novel features of a salt-tolerant amylase.</title>
        <authorList>
            <person name="Deutch C.E."/>
            <person name="Yang S."/>
        </authorList>
    </citation>
    <scope>NUCLEOTIDE SEQUENCE [LARGE SCALE GENOMIC DNA]</scope>
    <source>
        <strain evidence="10 11">DD1</strain>
    </source>
</reference>
<keyword evidence="4 7" id="KW-1133">Transmembrane helix</keyword>
<dbReference type="InterPro" id="IPR011922">
    <property type="entry name" value="Cell_div_FtsL"/>
</dbReference>
<dbReference type="NCBIfam" id="TIGR02209">
    <property type="entry name" value="ftsL_broad"/>
    <property type="match status" value="1"/>
</dbReference>
<keyword evidence="11" id="KW-1185">Reference proteome</keyword>
<evidence type="ECO:0000256" key="1">
    <source>
        <dbReference type="ARBA" id="ARBA00022475"/>
    </source>
</evidence>
<evidence type="ECO:0000256" key="8">
    <source>
        <dbReference type="NCBIfam" id="TIGR02209"/>
    </source>
</evidence>
<evidence type="ECO:0000313" key="11">
    <source>
        <dbReference type="Proteomes" id="UP000245624"/>
    </source>
</evidence>
<dbReference type="RefSeq" id="WP_109984494.1">
    <property type="nucleotide sequence ID" value="NZ_JAJUIE010000001.1"/>
</dbReference>
<dbReference type="GO" id="GO:0032153">
    <property type="term" value="C:cell division site"/>
    <property type="evidence" value="ECO:0007669"/>
    <property type="project" value="UniProtKB-UniRule"/>
</dbReference>
<dbReference type="Proteomes" id="UP000245624">
    <property type="component" value="Unassembled WGS sequence"/>
</dbReference>
<name>A0A317L553_9BACI</name>
<gene>
    <name evidence="7 10" type="primary">ftsL</name>
    <name evidence="10" type="ORF">DLJ74_11135</name>
</gene>
<keyword evidence="2 7" id="KW-0132">Cell division</keyword>
<evidence type="ECO:0000256" key="7">
    <source>
        <dbReference type="HAMAP-Rule" id="MF_00910"/>
    </source>
</evidence>
<evidence type="ECO:0000256" key="5">
    <source>
        <dbReference type="ARBA" id="ARBA00023136"/>
    </source>
</evidence>
<accession>A0A317L553</accession>
<organism evidence="10 11">
    <name type="scientific">Gracilibacillus dipsosauri</name>
    <dbReference type="NCBI Taxonomy" id="178340"/>
    <lineage>
        <taxon>Bacteria</taxon>
        <taxon>Bacillati</taxon>
        <taxon>Bacillota</taxon>
        <taxon>Bacilli</taxon>
        <taxon>Bacillales</taxon>
        <taxon>Bacillaceae</taxon>
        <taxon>Gracilibacillus</taxon>
    </lineage>
</organism>
<dbReference type="OrthoDB" id="2916778at2"/>
<dbReference type="GO" id="GO:0005886">
    <property type="term" value="C:plasma membrane"/>
    <property type="evidence" value="ECO:0007669"/>
    <property type="project" value="UniProtKB-SubCell"/>
</dbReference>
<keyword evidence="1 7" id="KW-1003">Cell membrane</keyword>
<comment type="similarity">
    <text evidence="7">Belongs to the FtsL family.</text>
</comment>
<evidence type="ECO:0000313" key="10">
    <source>
        <dbReference type="EMBL" id="PWU68959.1"/>
    </source>
</evidence>
<feature type="compositionally biased region" description="Polar residues" evidence="9">
    <location>
        <begin position="1"/>
        <end position="12"/>
    </location>
</feature>
<dbReference type="EMBL" id="QGTD01000008">
    <property type="protein sequence ID" value="PWU68959.1"/>
    <property type="molecule type" value="Genomic_DNA"/>
</dbReference>
<dbReference type="HAMAP" id="MF_00910">
    <property type="entry name" value="FtsL"/>
    <property type="match status" value="1"/>
</dbReference>